<feature type="transmembrane region" description="Helical" evidence="2">
    <location>
        <begin position="119"/>
        <end position="143"/>
    </location>
</feature>
<evidence type="ECO:0000313" key="4">
    <source>
        <dbReference type="Proteomes" id="UP001233271"/>
    </source>
</evidence>
<proteinExistence type="predicted"/>
<dbReference type="Proteomes" id="UP001233271">
    <property type="component" value="Chromosome 4"/>
</dbReference>
<reference evidence="3" key="1">
    <citation type="journal article" date="2023" name="BMC Genomics">
        <title>Chromosome-level genome assemblies of Cutaneotrichosporon spp. (Trichosporonales, Basidiomycota) reveal imbalanced evolution between nucleotide sequences and chromosome synteny.</title>
        <authorList>
            <person name="Kobayashi Y."/>
            <person name="Kayamori A."/>
            <person name="Aoki K."/>
            <person name="Shiwa Y."/>
            <person name="Matsutani M."/>
            <person name="Fujita N."/>
            <person name="Sugita T."/>
            <person name="Iwasaki W."/>
            <person name="Tanaka N."/>
            <person name="Takashima M."/>
        </authorList>
    </citation>
    <scope>NUCLEOTIDE SEQUENCE</scope>
    <source>
        <strain evidence="3">HIS019</strain>
    </source>
</reference>
<dbReference type="EMBL" id="AP028215">
    <property type="protein sequence ID" value="BEI91262.1"/>
    <property type="molecule type" value="Genomic_DNA"/>
</dbReference>
<feature type="transmembrane region" description="Helical" evidence="2">
    <location>
        <begin position="44"/>
        <end position="65"/>
    </location>
</feature>
<dbReference type="AlphaFoldDB" id="A0AA48QVI7"/>
<keyword evidence="2" id="KW-1133">Transmembrane helix</keyword>
<feature type="transmembrane region" description="Helical" evidence="2">
    <location>
        <begin position="155"/>
        <end position="174"/>
    </location>
</feature>
<gene>
    <name evidence="3" type="ORF">CcaverHIS019_0400820</name>
</gene>
<dbReference type="GeneID" id="85495132"/>
<feature type="region of interest" description="Disordered" evidence="1">
    <location>
        <begin position="1"/>
        <end position="35"/>
    </location>
</feature>
<feature type="compositionally biased region" description="Pro residues" evidence="1">
    <location>
        <begin position="23"/>
        <end position="35"/>
    </location>
</feature>
<evidence type="ECO:0000313" key="3">
    <source>
        <dbReference type="EMBL" id="BEI91262.1"/>
    </source>
</evidence>
<organism evidence="3 4">
    <name type="scientific">Cutaneotrichosporon cavernicola</name>
    <dbReference type="NCBI Taxonomy" id="279322"/>
    <lineage>
        <taxon>Eukaryota</taxon>
        <taxon>Fungi</taxon>
        <taxon>Dikarya</taxon>
        <taxon>Basidiomycota</taxon>
        <taxon>Agaricomycotina</taxon>
        <taxon>Tremellomycetes</taxon>
        <taxon>Trichosporonales</taxon>
        <taxon>Trichosporonaceae</taxon>
        <taxon>Cutaneotrichosporon</taxon>
    </lineage>
</organism>
<feature type="transmembrane region" description="Helical" evidence="2">
    <location>
        <begin position="85"/>
        <end position="107"/>
    </location>
</feature>
<name>A0AA48QVI7_9TREE</name>
<keyword evidence="4" id="KW-1185">Reference proteome</keyword>
<sequence length="181" mass="18846">MADSPTPKPSSTLKEQPKIDNPLPQPPTTPAITITPPPNVKKSILASLAGMVLNIILFCIGSFFPETVTKGLVLVPFSTELGITVAARTLSCTAAVVASIALLKLLFGTGPTRANLAQALPAILSGLLASWFWVVGTIVRIGHDLTETDKAKLKSVAGLTAASLGPVLLVYIVLRRGASRA</sequence>
<dbReference type="KEGG" id="ccac:CcaHIS019_0400820"/>
<protein>
    <submittedName>
        <fullName evidence="3">Uncharacterized protein</fullName>
    </submittedName>
</protein>
<evidence type="ECO:0000256" key="1">
    <source>
        <dbReference type="SAM" id="MobiDB-lite"/>
    </source>
</evidence>
<accession>A0AA48QVI7</accession>
<keyword evidence="2" id="KW-0812">Transmembrane</keyword>
<dbReference type="RefSeq" id="XP_060456527.1">
    <property type="nucleotide sequence ID" value="XM_060599876.1"/>
</dbReference>
<evidence type="ECO:0000256" key="2">
    <source>
        <dbReference type="SAM" id="Phobius"/>
    </source>
</evidence>
<keyword evidence="2" id="KW-0472">Membrane</keyword>